<proteinExistence type="predicted"/>
<sequence>MTLLFTSCSKNVAGTANVFSNPLDPVTAEEVGFLTPAIVFFPSEVTVAEVYEEVTLDIHAMEVPNLGGAHIQVSYNKQKLSLANLSLGSFFEATEGLIYHEDDTDFGVIDIYMGFLGTDSSEVTGTGQLAILQFQAIAGGASTVAFTDYSEFVDHEDNDIAILGKGTCVVTVGN</sequence>
<evidence type="ECO:0008006" key="2">
    <source>
        <dbReference type="Google" id="ProtNLM"/>
    </source>
</evidence>
<evidence type="ECO:0000313" key="1">
    <source>
        <dbReference type="EMBL" id="SVA23673.1"/>
    </source>
</evidence>
<dbReference type="SUPFAM" id="SSF49384">
    <property type="entry name" value="Carbohydrate-binding domain"/>
    <property type="match status" value="1"/>
</dbReference>
<dbReference type="Gene3D" id="2.60.40.680">
    <property type="match status" value="1"/>
</dbReference>
<gene>
    <name evidence="1" type="ORF">METZ01_LOCUS76527</name>
</gene>
<dbReference type="GO" id="GO:0030246">
    <property type="term" value="F:carbohydrate binding"/>
    <property type="evidence" value="ECO:0007669"/>
    <property type="project" value="InterPro"/>
</dbReference>
<reference evidence="1" key="1">
    <citation type="submission" date="2018-05" db="EMBL/GenBank/DDBJ databases">
        <authorList>
            <person name="Lanie J.A."/>
            <person name="Ng W.-L."/>
            <person name="Kazmierczak K.M."/>
            <person name="Andrzejewski T.M."/>
            <person name="Davidsen T.M."/>
            <person name="Wayne K.J."/>
            <person name="Tettelin H."/>
            <person name="Glass J.I."/>
            <person name="Rusch D."/>
            <person name="Podicherti R."/>
            <person name="Tsui H.-C.T."/>
            <person name="Winkler M.E."/>
        </authorList>
    </citation>
    <scope>NUCLEOTIDE SEQUENCE</scope>
</reference>
<protein>
    <recommendedName>
        <fullName evidence="2">Cohesin domain-containing protein</fullName>
    </recommendedName>
</protein>
<dbReference type="EMBL" id="UINC01005807">
    <property type="protein sequence ID" value="SVA23673.1"/>
    <property type="molecule type" value="Genomic_DNA"/>
</dbReference>
<dbReference type="InterPro" id="IPR008965">
    <property type="entry name" value="CBM2/CBM3_carb-bd_dom_sf"/>
</dbReference>
<dbReference type="CDD" id="cd08547">
    <property type="entry name" value="Type_II_cohesin"/>
    <property type="match status" value="1"/>
</dbReference>
<accession>A0A381UAQ4</accession>
<name>A0A381UAQ4_9ZZZZ</name>
<dbReference type="AlphaFoldDB" id="A0A381UAQ4"/>
<organism evidence="1">
    <name type="scientific">marine metagenome</name>
    <dbReference type="NCBI Taxonomy" id="408172"/>
    <lineage>
        <taxon>unclassified sequences</taxon>
        <taxon>metagenomes</taxon>
        <taxon>ecological metagenomes</taxon>
    </lineage>
</organism>